<accession>A0A369QGR5</accession>
<dbReference type="SUPFAM" id="SSF75005">
    <property type="entry name" value="Arabinanase/levansucrase/invertase"/>
    <property type="match status" value="1"/>
</dbReference>
<dbReference type="Gene3D" id="2.115.10.20">
    <property type="entry name" value="Glycosyl hydrolase domain, family 43"/>
    <property type="match status" value="2"/>
</dbReference>
<dbReference type="PANTHER" id="PTHR35279:SF1">
    <property type="entry name" value="ARABINANASE_LEVANSUCRASE_INVERTASE"/>
    <property type="match status" value="1"/>
</dbReference>
<dbReference type="InterPro" id="IPR023296">
    <property type="entry name" value="Glyco_hydro_beta-prop_sf"/>
</dbReference>
<reference evidence="1 2" key="1">
    <citation type="submission" date="2018-04" db="EMBL/GenBank/DDBJ databases">
        <title>Adhaeribacter sp. HMF7616 genome sequencing and assembly.</title>
        <authorList>
            <person name="Kang H."/>
            <person name="Kang J."/>
            <person name="Cha I."/>
            <person name="Kim H."/>
            <person name="Joh K."/>
        </authorList>
    </citation>
    <scope>NUCLEOTIDE SEQUENCE [LARGE SCALE GENOMIC DNA]</scope>
    <source>
        <strain evidence="1 2">HMF7616</strain>
    </source>
</reference>
<name>A0A369QGR5_9BACT</name>
<gene>
    <name evidence="1" type="ORF">AHMF7616_02731</name>
</gene>
<dbReference type="RefSeq" id="WP_115373323.1">
    <property type="nucleotide sequence ID" value="NZ_QASA01000001.1"/>
</dbReference>
<protein>
    <recommendedName>
        <fullName evidence="3">Glycosyl hydrolase family 32 N-terminal domain-containing protein</fullName>
    </recommendedName>
</protein>
<proteinExistence type="predicted"/>
<evidence type="ECO:0000313" key="1">
    <source>
        <dbReference type="EMBL" id="RDC64121.1"/>
    </source>
</evidence>
<dbReference type="AlphaFoldDB" id="A0A369QGR5"/>
<dbReference type="Proteomes" id="UP000253919">
    <property type="component" value="Unassembled WGS sequence"/>
</dbReference>
<evidence type="ECO:0008006" key="3">
    <source>
        <dbReference type="Google" id="ProtNLM"/>
    </source>
</evidence>
<sequence length="309" mass="35981">MRWRKLGLVFEPNKALWWQQYYGILPTPIYIENLRVIRVFFSTACNDRFGRVTFIDVDAANPINVVYNHQDYILDIGKLGAFDDCGVNISAVINIDHNWYMYYAGYQRHYRTPFSILSGLAKSQDGITFSRYQDTPILERTNYELSLRSAPTIMVEDGIFKMWYVSDFGWKNIDSPHFKGKLMPLYCLKYGTSLNGINWDVTEEPVFKPVNDEFGFGRPYIYKDSKCYKLFYSIRRENVTYRLGYAESLDGIQWVRKDQEVGIDVSPEGWDSEMICYPAVISVKNKTYLFYNGNNNGETGFGVAELIEE</sequence>
<dbReference type="OrthoDB" id="9799605at2"/>
<comment type="caution">
    <text evidence="1">The sequence shown here is derived from an EMBL/GenBank/DDBJ whole genome shotgun (WGS) entry which is preliminary data.</text>
</comment>
<keyword evidence="2" id="KW-1185">Reference proteome</keyword>
<organism evidence="1 2">
    <name type="scientific">Adhaeribacter pallidiroseus</name>
    <dbReference type="NCBI Taxonomy" id="2072847"/>
    <lineage>
        <taxon>Bacteria</taxon>
        <taxon>Pseudomonadati</taxon>
        <taxon>Bacteroidota</taxon>
        <taxon>Cytophagia</taxon>
        <taxon>Cytophagales</taxon>
        <taxon>Hymenobacteraceae</taxon>
        <taxon>Adhaeribacter</taxon>
    </lineage>
</organism>
<evidence type="ECO:0000313" key="2">
    <source>
        <dbReference type="Proteomes" id="UP000253919"/>
    </source>
</evidence>
<dbReference type="EMBL" id="QASA01000001">
    <property type="protein sequence ID" value="RDC64121.1"/>
    <property type="molecule type" value="Genomic_DNA"/>
</dbReference>
<dbReference type="PANTHER" id="PTHR35279">
    <property type="match status" value="1"/>
</dbReference>